<dbReference type="EMBL" id="MORL01000009">
    <property type="protein sequence ID" value="OIN57956.1"/>
    <property type="molecule type" value="Genomic_DNA"/>
</dbReference>
<dbReference type="InterPro" id="IPR011044">
    <property type="entry name" value="Quino_amine_DH_bsu"/>
</dbReference>
<dbReference type="InterPro" id="IPR031815">
    <property type="entry name" value="DUF5074"/>
</dbReference>
<protein>
    <submittedName>
        <fullName evidence="1">DUF5074 domain-containing protein</fullName>
    </submittedName>
</protein>
<dbReference type="PANTHER" id="PTHR47197:SF3">
    <property type="entry name" value="DIHYDRO-HEME D1 DEHYDROGENASE"/>
    <property type="match status" value="1"/>
</dbReference>
<dbReference type="PROSITE" id="PS51257">
    <property type="entry name" value="PROKAR_LIPOPROTEIN"/>
    <property type="match status" value="1"/>
</dbReference>
<dbReference type="AlphaFoldDB" id="A0A1S2VIA8"/>
<dbReference type="RefSeq" id="WP_071504546.1">
    <property type="nucleotide sequence ID" value="NZ_MORL01000009.1"/>
</dbReference>
<comment type="caution">
    <text evidence="1">The sequence shown here is derived from an EMBL/GenBank/DDBJ whole genome shotgun (WGS) entry which is preliminary data.</text>
</comment>
<accession>A0A1S2VIA8</accession>
<proteinExistence type="predicted"/>
<dbReference type="PANTHER" id="PTHR47197">
    <property type="entry name" value="PROTEIN NIRF"/>
    <property type="match status" value="1"/>
</dbReference>
<sequence>MQNSKFLLLAGLAGLLASCQTKDPEPTPYESGILILNEGNFSQNNGTISYLSRTSTAAKYDIFNQVNTRSLKGGVSGYTEVDGKGLILVDNSTAGLDQVEIVDASTFKSIATLKTPDIENPRQVIRVAANKAYISCWDVSGDFSAGTFYKEPGYIAVVDLGSNKVTKKIPGIRANEWMVLAGNEVFLGSRYNGDKLLAVIDITKDEVTQKLTVGTNPRPFAVDANSRLWISSGSEMIRMNTQTKAIEARIAAGSDATKTPSAVGISPDKRTIYFVRSYYDANYNSKGEVYSFGISDATISTTKPIVNRYFSSLNVDPQTGNLYGTAVPSFGQAGYVLRYQSTGALIDSVKAEISPAGVFFK</sequence>
<evidence type="ECO:0000313" key="2">
    <source>
        <dbReference type="Proteomes" id="UP000181790"/>
    </source>
</evidence>
<dbReference type="InterPro" id="IPR051200">
    <property type="entry name" value="Host-pathogen_enzymatic-act"/>
</dbReference>
<gene>
    <name evidence="1" type="ORF">BLX24_17855</name>
</gene>
<dbReference type="InterPro" id="IPR015943">
    <property type="entry name" value="WD40/YVTN_repeat-like_dom_sf"/>
</dbReference>
<dbReference type="Pfam" id="PF16819">
    <property type="entry name" value="DUF5074"/>
    <property type="match status" value="1"/>
</dbReference>
<dbReference type="Proteomes" id="UP000181790">
    <property type="component" value="Unassembled WGS sequence"/>
</dbReference>
<dbReference type="SUPFAM" id="SSF50969">
    <property type="entry name" value="YVTN repeat-like/Quinoprotein amine dehydrogenase"/>
    <property type="match status" value="1"/>
</dbReference>
<dbReference type="OrthoDB" id="9773938at2"/>
<keyword evidence="2" id="KW-1185">Reference proteome</keyword>
<dbReference type="Gene3D" id="2.130.10.10">
    <property type="entry name" value="YVTN repeat-like/Quinoprotein amine dehydrogenase"/>
    <property type="match status" value="1"/>
</dbReference>
<name>A0A1S2VIA8_9BACT</name>
<evidence type="ECO:0000313" key="1">
    <source>
        <dbReference type="EMBL" id="OIN57956.1"/>
    </source>
</evidence>
<organism evidence="1 2">
    <name type="scientific">Arsenicibacter rosenii</name>
    <dbReference type="NCBI Taxonomy" id="1750698"/>
    <lineage>
        <taxon>Bacteria</taxon>
        <taxon>Pseudomonadati</taxon>
        <taxon>Bacteroidota</taxon>
        <taxon>Cytophagia</taxon>
        <taxon>Cytophagales</taxon>
        <taxon>Spirosomataceae</taxon>
        <taxon>Arsenicibacter</taxon>
    </lineage>
</organism>
<reference evidence="1 2" key="1">
    <citation type="submission" date="2016-10" db="EMBL/GenBank/DDBJ databases">
        <title>Arsenicibacter rosenii gen. nov., sp. nov., an efficient arsenic-methylating bacterium isolated from an arsenic-contaminated paddy soil.</title>
        <authorList>
            <person name="Huang K."/>
        </authorList>
    </citation>
    <scope>NUCLEOTIDE SEQUENCE [LARGE SCALE GENOMIC DNA]</scope>
    <source>
        <strain evidence="1 2">SM-1</strain>
    </source>
</reference>